<dbReference type="CDD" id="cd06660">
    <property type="entry name" value="AKR_SF"/>
    <property type="match status" value="1"/>
</dbReference>
<dbReference type="PANTHER" id="PTHR42686:SF1">
    <property type="entry name" value="GH17980P-RELATED"/>
    <property type="match status" value="1"/>
</dbReference>
<comment type="caution">
    <text evidence="2">The sequence shown here is derived from an EMBL/GenBank/DDBJ whole genome shotgun (WGS) entry which is preliminary data.</text>
</comment>
<dbReference type="InterPro" id="IPR020471">
    <property type="entry name" value="AKR"/>
</dbReference>
<dbReference type="InParanoid" id="A0A3N1HMV1"/>
<keyword evidence="3" id="KW-1185">Reference proteome</keyword>
<dbReference type="InterPro" id="IPR036812">
    <property type="entry name" value="NAD(P)_OxRdtase_dom_sf"/>
</dbReference>
<proteinExistence type="predicted"/>
<feature type="domain" description="NADP-dependent oxidoreductase" evidence="1">
    <location>
        <begin position="4"/>
        <end position="180"/>
    </location>
</feature>
<organism evidence="2 3">
    <name type="scientific">Pseudokineococcus lusitanus</name>
    <dbReference type="NCBI Taxonomy" id="763993"/>
    <lineage>
        <taxon>Bacteria</taxon>
        <taxon>Bacillati</taxon>
        <taxon>Actinomycetota</taxon>
        <taxon>Actinomycetes</taxon>
        <taxon>Kineosporiales</taxon>
        <taxon>Kineosporiaceae</taxon>
        <taxon>Pseudokineococcus</taxon>
    </lineage>
</organism>
<gene>
    <name evidence="2" type="ORF">EDC03_1286</name>
</gene>
<dbReference type="EMBL" id="RJKN01000003">
    <property type="protein sequence ID" value="ROP43692.1"/>
    <property type="molecule type" value="Genomic_DNA"/>
</dbReference>
<reference evidence="2 3" key="1">
    <citation type="journal article" date="2015" name="Stand. Genomic Sci.">
        <title>Genomic Encyclopedia of Bacterial and Archaeal Type Strains, Phase III: the genomes of soil and plant-associated and newly described type strains.</title>
        <authorList>
            <person name="Whitman W.B."/>
            <person name="Woyke T."/>
            <person name="Klenk H.P."/>
            <person name="Zhou Y."/>
            <person name="Lilburn T.G."/>
            <person name="Beck B.J."/>
            <person name="De Vos P."/>
            <person name="Vandamme P."/>
            <person name="Eisen J.A."/>
            <person name="Garrity G."/>
            <person name="Hugenholtz P."/>
            <person name="Kyrpides N.C."/>
        </authorList>
    </citation>
    <scope>NUCLEOTIDE SEQUENCE [LARGE SCALE GENOMIC DNA]</scope>
    <source>
        <strain evidence="2 3">CECT 7306</strain>
    </source>
</reference>
<name>A0A3N1HMV1_9ACTN</name>
<evidence type="ECO:0000259" key="1">
    <source>
        <dbReference type="Pfam" id="PF00248"/>
    </source>
</evidence>
<dbReference type="Proteomes" id="UP000276232">
    <property type="component" value="Unassembled WGS sequence"/>
</dbReference>
<dbReference type="InterPro" id="IPR023210">
    <property type="entry name" value="NADP_OxRdtase_dom"/>
</dbReference>
<evidence type="ECO:0000313" key="2">
    <source>
        <dbReference type="EMBL" id="ROP43692.1"/>
    </source>
</evidence>
<dbReference type="SUPFAM" id="SSF51430">
    <property type="entry name" value="NAD(P)-linked oxidoreductase"/>
    <property type="match status" value="1"/>
</dbReference>
<dbReference type="GO" id="GO:0005829">
    <property type="term" value="C:cytosol"/>
    <property type="evidence" value="ECO:0007669"/>
    <property type="project" value="TreeGrafter"/>
</dbReference>
<dbReference type="Pfam" id="PF00248">
    <property type="entry name" value="Aldo_ket_red"/>
    <property type="match status" value="1"/>
</dbReference>
<accession>A0A3N1HMV1</accession>
<dbReference type="GO" id="GO:0016491">
    <property type="term" value="F:oxidoreductase activity"/>
    <property type="evidence" value="ECO:0007669"/>
    <property type="project" value="InterPro"/>
</dbReference>
<dbReference type="AlphaFoldDB" id="A0A3N1HMV1"/>
<dbReference type="Gene3D" id="3.20.20.100">
    <property type="entry name" value="NADP-dependent oxidoreductase domain"/>
    <property type="match status" value="1"/>
</dbReference>
<evidence type="ECO:0000313" key="3">
    <source>
        <dbReference type="Proteomes" id="UP000276232"/>
    </source>
</evidence>
<sequence length="321" mass="32304">MTDVVLGTAHLFGLADAPTSERLLHDAWDLGVRRYDTAPLYGGGRSEPAVGALLADRRAAVRSLTTKVGLLPRTGPRSPAHLAGGVARRVLPAPVLGRARDVVGRALGRGTGAADGTGPTGRFAPDAVRASVEESLRRLGGRVDRLLLHEVSPGDVDDELLGALRRLVDAGDVGAVGVATQNHLTRPALDRGAGLLTVAHVAVGPLSPPVDVPPGVLVVGHGLLGGGGSHLAALREALAGPGAGTAWDTAVAGTPFAGPDGLPAALLARGAALGLAEVLVATTRPARLARTVALARGEEPLPPAALAVLEHVARGLPAPRG</sequence>
<dbReference type="OrthoDB" id="9768851at2"/>
<dbReference type="RefSeq" id="WP_123379405.1">
    <property type="nucleotide sequence ID" value="NZ_RJKN01000003.1"/>
</dbReference>
<protein>
    <submittedName>
        <fullName evidence="2">Aldo/keto reductase family protein</fullName>
    </submittedName>
</protein>
<dbReference type="PANTHER" id="PTHR42686">
    <property type="entry name" value="GH17980P-RELATED"/>
    <property type="match status" value="1"/>
</dbReference>